<feature type="binding site" evidence="8">
    <location>
        <begin position="14"/>
        <end position="16"/>
    </location>
    <ligand>
        <name>shikimate</name>
        <dbReference type="ChEBI" id="CHEBI:36208"/>
    </ligand>
</feature>
<sequence>MTKAFVVGHPIKHSRSPLIHGYWLKQYGLDGSYERIDVAPVDFGEFLKGFPSQGFAGGNVTLPHKEAAFLGVERRTSRAERVGAVNTLWIEDGVLWGDNTDVPGFMAHLDATLRTGWEQDVDTALVLGAGGAARAVVAGLQERPLKRIFVTNRTLSKAEDLVRDLRPGSSVALETSAWEDLGRVIPHAQFIVNTTSLGMAGQPPLDLDLSRAPGNAAVADIVYVPLETPLLAAAAARGLRTVDGLGMLLHQAVPGFRRWFGVTPEVTPELRALILADIEGHR</sequence>
<dbReference type="InterPro" id="IPR041121">
    <property type="entry name" value="SDH_C"/>
</dbReference>
<comment type="similarity">
    <text evidence="8">Belongs to the shikimate dehydrogenase family.</text>
</comment>
<evidence type="ECO:0000256" key="4">
    <source>
        <dbReference type="ARBA" id="ARBA00022857"/>
    </source>
</evidence>
<feature type="binding site" evidence="8">
    <location>
        <position position="101"/>
    </location>
    <ligand>
        <name>shikimate</name>
        <dbReference type="ChEBI" id="CHEBI:36208"/>
    </ligand>
</feature>
<comment type="pathway">
    <text evidence="1 8">Metabolic intermediate biosynthesis; chorismate biosynthesis; chorismate from D-erythrose 4-phosphate and phosphoenolpyruvate: step 4/7.</text>
</comment>
<keyword evidence="13" id="KW-1185">Reference proteome</keyword>
<dbReference type="InterPro" id="IPR046346">
    <property type="entry name" value="Aminoacid_DH-like_N_sf"/>
</dbReference>
<dbReference type="GO" id="GO:0005829">
    <property type="term" value="C:cytosol"/>
    <property type="evidence" value="ECO:0007669"/>
    <property type="project" value="TreeGrafter"/>
</dbReference>
<organism evidence="12 13">
    <name type="scientific">Microvirga mediterraneensis</name>
    <dbReference type="NCBI Taxonomy" id="2754695"/>
    <lineage>
        <taxon>Bacteria</taxon>
        <taxon>Pseudomonadati</taxon>
        <taxon>Pseudomonadota</taxon>
        <taxon>Alphaproteobacteria</taxon>
        <taxon>Hyphomicrobiales</taxon>
        <taxon>Methylobacteriaceae</taxon>
        <taxon>Microvirga</taxon>
    </lineage>
</organism>
<feature type="binding site" evidence="8">
    <location>
        <position position="86"/>
    </location>
    <ligand>
        <name>shikimate</name>
        <dbReference type="ChEBI" id="CHEBI:36208"/>
    </ligand>
</feature>
<dbReference type="GO" id="GO:0009073">
    <property type="term" value="P:aromatic amino acid family biosynthetic process"/>
    <property type="evidence" value="ECO:0007669"/>
    <property type="project" value="UniProtKB-KW"/>
</dbReference>
<dbReference type="NCBIfam" id="NF001312">
    <property type="entry name" value="PRK00258.1-4"/>
    <property type="match status" value="1"/>
</dbReference>
<evidence type="ECO:0000313" key="13">
    <source>
        <dbReference type="Proteomes" id="UP000572984"/>
    </source>
</evidence>
<dbReference type="HAMAP" id="MF_00222">
    <property type="entry name" value="Shikimate_DH_AroE"/>
    <property type="match status" value="1"/>
</dbReference>
<feature type="binding site" evidence="8">
    <location>
        <begin position="152"/>
        <end position="157"/>
    </location>
    <ligand>
        <name>NADP(+)</name>
        <dbReference type="ChEBI" id="CHEBI:58349"/>
    </ligand>
</feature>
<evidence type="ECO:0000256" key="7">
    <source>
        <dbReference type="ARBA" id="ARBA00049442"/>
    </source>
</evidence>
<comment type="function">
    <text evidence="8">Involved in the biosynthesis of the chorismate, which leads to the biosynthesis of aromatic amino acids. Catalyzes the reversible NADPH linked reduction of 3-dehydroshikimate (DHSA) to yield shikimate (SA).</text>
</comment>
<dbReference type="InterPro" id="IPR036291">
    <property type="entry name" value="NAD(P)-bd_dom_sf"/>
</dbReference>
<evidence type="ECO:0000256" key="8">
    <source>
        <dbReference type="HAMAP-Rule" id="MF_00222"/>
    </source>
</evidence>
<comment type="subunit">
    <text evidence="8">Homodimer.</text>
</comment>
<gene>
    <name evidence="8" type="primary">aroE</name>
    <name evidence="12" type="ORF">H0S73_03560</name>
</gene>
<dbReference type="InterPro" id="IPR011342">
    <property type="entry name" value="Shikimate_DH"/>
</dbReference>
<evidence type="ECO:0000256" key="2">
    <source>
        <dbReference type="ARBA" id="ARBA00012962"/>
    </source>
</evidence>
<dbReference type="Proteomes" id="UP000572984">
    <property type="component" value="Unassembled WGS sequence"/>
</dbReference>
<feature type="binding site" evidence="8">
    <location>
        <position position="223"/>
    </location>
    <ligand>
        <name>shikimate</name>
        <dbReference type="ChEBI" id="CHEBI:36208"/>
    </ligand>
</feature>
<dbReference type="PANTHER" id="PTHR21089">
    <property type="entry name" value="SHIKIMATE DEHYDROGENASE"/>
    <property type="match status" value="1"/>
</dbReference>
<dbReference type="UniPathway" id="UPA00053">
    <property type="reaction ID" value="UER00087"/>
</dbReference>
<feature type="domain" description="Shikimate dehydrogenase substrate binding N-terminal" evidence="10">
    <location>
        <begin position="6"/>
        <end position="88"/>
    </location>
</feature>
<evidence type="ECO:0000259" key="10">
    <source>
        <dbReference type="Pfam" id="PF08501"/>
    </source>
</evidence>
<dbReference type="GO" id="GO:0009423">
    <property type="term" value="P:chorismate biosynthetic process"/>
    <property type="evidence" value="ECO:0007669"/>
    <property type="project" value="UniProtKB-UniRule"/>
</dbReference>
<feature type="binding site" evidence="8">
    <location>
        <begin position="128"/>
        <end position="132"/>
    </location>
    <ligand>
        <name>NADP(+)</name>
        <dbReference type="ChEBI" id="CHEBI:58349"/>
    </ligand>
</feature>
<evidence type="ECO:0000256" key="5">
    <source>
        <dbReference type="ARBA" id="ARBA00023002"/>
    </source>
</evidence>
<evidence type="ECO:0000259" key="9">
    <source>
        <dbReference type="Pfam" id="PF01488"/>
    </source>
</evidence>
<feature type="domain" description="SDH C-terminal" evidence="11">
    <location>
        <begin position="244"/>
        <end position="266"/>
    </location>
</feature>
<feature type="active site" description="Proton acceptor" evidence="8">
    <location>
        <position position="65"/>
    </location>
</feature>
<keyword evidence="4 8" id="KW-0521">NADP</keyword>
<accession>A0A838BJ53</accession>
<keyword evidence="3 8" id="KW-0028">Amino-acid biosynthesis</keyword>
<dbReference type="GO" id="GO:0008652">
    <property type="term" value="P:amino acid biosynthetic process"/>
    <property type="evidence" value="ECO:0007669"/>
    <property type="project" value="UniProtKB-KW"/>
</dbReference>
<dbReference type="EC" id="1.1.1.25" evidence="2 8"/>
<dbReference type="InterPro" id="IPR022893">
    <property type="entry name" value="Shikimate_DH_fam"/>
</dbReference>
<feature type="binding site" evidence="8">
    <location>
        <position position="61"/>
    </location>
    <ligand>
        <name>shikimate</name>
        <dbReference type="ChEBI" id="CHEBI:36208"/>
    </ligand>
</feature>
<dbReference type="Gene3D" id="3.40.50.720">
    <property type="entry name" value="NAD(P)-binding Rossmann-like Domain"/>
    <property type="match status" value="1"/>
</dbReference>
<keyword evidence="6 8" id="KW-0057">Aromatic amino acid biosynthesis</keyword>
<dbReference type="SUPFAM" id="SSF51735">
    <property type="entry name" value="NAD(P)-binding Rossmann-fold domains"/>
    <property type="match status" value="1"/>
</dbReference>
<dbReference type="Pfam" id="PF08501">
    <property type="entry name" value="Shikimate_dh_N"/>
    <property type="match status" value="1"/>
</dbReference>
<comment type="caution">
    <text evidence="12">The sequence shown here is derived from an EMBL/GenBank/DDBJ whole genome shotgun (WGS) entry which is preliminary data.</text>
</comment>
<name>A0A838BJ53_9HYPH</name>
<dbReference type="NCBIfam" id="TIGR00507">
    <property type="entry name" value="aroE"/>
    <property type="match status" value="1"/>
</dbReference>
<dbReference type="SUPFAM" id="SSF53223">
    <property type="entry name" value="Aminoacid dehydrogenase-like, N-terminal domain"/>
    <property type="match status" value="1"/>
</dbReference>
<dbReference type="AlphaFoldDB" id="A0A838BJ53"/>
<comment type="catalytic activity">
    <reaction evidence="7 8">
        <text>shikimate + NADP(+) = 3-dehydroshikimate + NADPH + H(+)</text>
        <dbReference type="Rhea" id="RHEA:17737"/>
        <dbReference type="ChEBI" id="CHEBI:15378"/>
        <dbReference type="ChEBI" id="CHEBI:16630"/>
        <dbReference type="ChEBI" id="CHEBI:36208"/>
        <dbReference type="ChEBI" id="CHEBI:57783"/>
        <dbReference type="ChEBI" id="CHEBI:58349"/>
        <dbReference type="EC" id="1.1.1.25"/>
    </reaction>
</comment>
<evidence type="ECO:0000256" key="1">
    <source>
        <dbReference type="ARBA" id="ARBA00004871"/>
    </source>
</evidence>
<proteinExistence type="inferred from homology"/>
<feature type="binding site" evidence="8">
    <location>
        <position position="251"/>
    </location>
    <ligand>
        <name>shikimate</name>
        <dbReference type="ChEBI" id="CHEBI:36208"/>
    </ligand>
</feature>
<dbReference type="Pfam" id="PF01488">
    <property type="entry name" value="Shikimate_DH"/>
    <property type="match status" value="1"/>
</dbReference>
<evidence type="ECO:0000256" key="6">
    <source>
        <dbReference type="ARBA" id="ARBA00023141"/>
    </source>
</evidence>
<dbReference type="Gene3D" id="3.40.50.10860">
    <property type="entry name" value="Leucine Dehydrogenase, chain A, domain 1"/>
    <property type="match status" value="1"/>
</dbReference>
<dbReference type="GO" id="GO:0004764">
    <property type="term" value="F:shikimate 3-dehydrogenase (NADP+) activity"/>
    <property type="evidence" value="ECO:0007669"/>
    <property type="project" value="UniProtKB-UniRule"/>
</dbReference>
<dbReference type="Pfam" id="PF18317">
    <property type="entry name" value="SDH_C"/>
    <property type="match status" value="1"/>
</dbReference>
<feature type="domain" description="Quinate/shikimate 5-dehydrogenase/glutamyl-tRNA reductase" evidence="9">
    <location>
        <begin position="122"/>
        <end position="196"/>
    </location>
</feature>
<evidence type="ECO:0000313" key="12">
    <source>
        <dbReference type="EMBL" id="MBA1155205.1"/>
    </source>
</evidence>
<keyword evidence="5 8" id="KW-0560">Oxidoreductase</keyword>
<feature type="binding site" evidence="8">
    <location>
        <position position="221"/>
    </location>
    <ligand>
        <name>NADP(+)</name>
        <dbReference type="ChEBI" id="CHEBI:58349"/>
    </ligand>
</feature>
<feature type="binding site" evidence="8">
    <location>
        <position position="244"/>
    </location>
    <ligand>
        <name>NADP(+)</name>
        <dbReference type="ChEBI" id="CHEBI:58349"/>
    </ligand>
</feature>
<dbReference type="CDD" id="cd01065">
    <property type="entry name" value="NAD_bind_Shikimate_DH"/>
    <property type="match status" value="1"/>
</dbReference>
<protein>
    <recommendedName>
        <fullName evidence="2 8">Shikimate dehydrogenase (NADP(+))</fullName>
        <shortName evidence="8">SDH</shortName>
        <ecNumber evidence="2 8">1.1.1.25</ecNumber>
    </recommendedName>
</protein>
<reference evidence="12 13" key="1">
    <citation type="submission" date="2020-07" db="EMBL/GenBank/DDBJ databases">
        <title>Draft genome and description of Microvirga mediterraneensis Marseille-Q2068 sp. nov.</title>
        <authorList>
            <person name="Boxberger M."/>
        </authorList>
    </citation>
    <scope>NUCLEOTIDE SEQUENCE [LARGE SCALE GENOMIC DNA]</scope>
    <source>
        <strain evidence="12 13">Marseille-Q2068</strain>
    </source>
</reference>
<dbReference type="GO" id="GO:0050661">
    <property type="term" value="F:NADP binding"/>
    <property type="evidence" value="ECO:0007669"/>
    <property type="project" value="InterPro"/>
</dbReference>
<evidence type="ECO:0000256" key="3">
    <source>
        <dbReference type="ARBA" id="ARBA00022605"/>
    </source>
</evidence>
<dbReference type="InterPro" id="IPR013708">
    <property type="entry name" value="Shikimate_DH-bd_N"/>
</dbReference>
<dbReference type="EMBL" id="JACDXJ010000001">
    <property type="protein sequence ID" value="MBA1155205.1"/>
    <property type="molecule type" value="Genomic_DNA"/>
</dbReference>
<dbReference type="InterPro" id="IPR006151">
    <property type="entry name" value="Shikm_DH/Glu-tRNA_Rdtase"/>
</dbReference>
<comment type="caution">
    <text evidence="8">Lacks conserved residue(s) required for the propagation of feature annotation.</text>
</comment>
<dbReference type="GO" id="GO:0019632">
    <property type="term" value="P:shikimate metabolic process"/>
    <property type="evidence" value="ECO:0007669"/>
    <property type="project" value="InterPro"/>
</dbReference>
<evidence type="ECO:0000259" key="11">
    <source>
        <dbReference type="Pfam" id="PF18317"/>
    </source>
</evidence>
<dbReference type="RefSeq" id="WP_181050864.1">
    <property type="nucleotide sequence ID" value="NZ_JACDXJ010000001.1"/>
</dbReference>
<dbReference type="PANTHER" id="PTHR21089:SF1">
    <property type="entry name" value="BIFUNCTIONAL 3-DEHYDROQUINATE DEHYDRATASE_SHIKIMATE DEHYDROGENASE, CHLOROPLASTIC"/>
    <property type="match status" value="1"/>
</dbReference>